<reference evidence="1" key="1">
    <citation type="journal article" date="2014" name="Front. Microbiol.">
        <title>High frequency of phylogenetically diverse reductive dehalogenase-homologous genes in deep subseafloor sedimentary metagenomes.</title>
        <authorList>
            <person name="Kawai M."/>
            <person name="Futagami T."/>
            <person name="Toyoda A."/>
            <person name="Takaki Y."/>
            <person name="Nishi S."/>
            <person name="Hori S."/>
            <person name="Arai W."/>
            <person name="Tsubouchi T."/>
            <person name="Morono Y."/>
            <person name="Uchiyama I."/>
            <person name="Ito T."/>
            <person name="Fujiyama A."/>
            <person name="Inagaki F."/>
            <person name="Takami H."/>
        </authorList>
    </citation>
    <scope>NUCLEOTIDE SEQUENCE</scope>
    <source>
        <strain evidence="1">Expedition CK06-06</strain>
    </source>
</reference>
<gene>
    <name evidence="1" type="ORF">S01H4_19370</name>
</gene>
<dbReference type="EMBL" id="BART01008638">
    <property type="protein sequence ID" value="GAG56006.1"/>
    <property type="molecule type" value="Genomic_DNA"/>
</dbReference>
<evidence type="ECO:0000313" key="1">
    <source>
        <dbReference type="EMBL" id="GAG56006.1"/>
    </source>
</evidence>
<sequence length="69" mass="8199">MRPLESFDVLLFLIKCANSDNPKNYISEAINCDVETCYLINLALECNWKIRPTFKELIYHKKYKKKLLT</sequence>
<organism evidence="1">
    <name type="scientific">marine sediment metagenome</name>
    <dbReference type="NCBI Taxonomy" id="412755"/>
    <lineage>
        <taxon>unclassified sequences</taxon>
        <taxon>metagenomes</taxon>
        <taxon>ecological metagenomes</taxon>
    </lineage>
</organism>
<comment type="caution">
    <text evidence="1">The sequence shown here is derived from an EMBL/GenBank/DDBJ whole genome shotgun (WGS) entry which is preliminary data.</text>
</comment>
<dbReference type="AlphaFoldDB" id="X1A733"/>
<name>X1A733_9ZZZZ</name>
<proteinExistence type="predicted"/>
<feature type="non-terminal residue" evidence="1">
    <location>
        <position position="69"/>
    </location>
</feature>
<accession>X1A733</accession>
<protein>
    <submittedName>
        <fullName evidence="1">Uncharacterized protein</fullName>
    </submittedName>
</protein>